<dbReference type="EMBL" id="PPEL01000003">
    <property type="protein sequence ID" value="PNV66358.1"/>
    <property type="molecule type" value="Genomic_DNA"/>
</dbReference>
<feature type="compositionally biased region" description="Basic and acidic residues" evidence="1">
    <location>
        <begin position="312"/>
        <end position="322"/>
    </location>
</feature>
<dbReference type="InterPro" id="IPR041966">
    <property type="entry name" value="LOTUS-like"/>
</dbReference>
<dbReference type="CDD" id="cd10146">
    <property type="entry name" value="LabA_like_C"/>
    <property type="match status" value="2"/>
</dbReference>
<feature type="compositionally biased region" description="Low complexity" evidence="1">
    <location>
        <begin position="371"/>
        <end position="386"/>
    </location>
</feature>
<dbReference type="AlphaFoldDB" id="A0A2K2U833"/>
<evidence type="ECO:0000256" key="1">
    <source>
        <dbReference type="SAM" id="MobiDB-lite"/>
    </source>
</evidence>
<dbReference type="Gene3D" id="3.40.50.1010">
    <property type="entry name" value="5'-nuclease"/>
    <property type="match status" value="1"/>
</dbReference>
<reference evidence="3 4" key="1">
    <citation type="journal article" date="2018" name="Int. J. Syst. Evol. Microbiol.">
        <title>Rubneribacter badeniensis gen. nov., sp. nov. and Enteroscipio rubneri gen. nov., sp. nov., new members of the Eggerthellaceae isolated from human faeces.</title>
        <authorList>
            <person name="Danylec N."/>
            <person name="Gobl A."/>
            <person name="Stoll D.A."/>
            <person name="Hetzer B."/>
            <person name="Kulling S.E."/>
            <person name="Huch M."/>
        </authorList>
    </citation>
    <scope>NUCLEOTIDE SEQUENCE [LARGE SCALE GENOMIC DNA]</scope>
    <source>
        <strain evidence="3 4">ResAG-85</strain>
    </source>
</reference>
<gene>
    <name evidence="3" type="ORF">C2L80_01260</name>
</gene>
<dbReference type="Pfam" id="PF01936">
    <property type="entry name" value="NYN"/>
    <property type="match status" value="1"/>
</dbReference>
<dbReference type="GO" id="GO:0004540">
    <property type="term" value="F:RNA nuclease activity"/>
    <property type="evidence" value="ECO:0007669"/>
    <property type="project" value="InterPro"/>
</dbReference>
<feature type="compositionally biased region" description="Basic residues" evidence="1">
    <location>
        <begin position="443"/>
        <end position="452"/>
    </location>
</feature>
<dbReference type="InterPro" id="IPR021139">
    <property type="entry name" value="NYN"/>
</dbReference>
<feature type="compositionally biased region" description="Low complexity" evidence="1">
    <location>
        <begin position="545"/>
        <end position="563"/>
    </location>
</feature>
<feature type="region of interest" description="Disordered" evidence="1">
    <location>
        <begin position="207"/>
        <end position="233"/>
    </location>
</feature>
<sequence length="678" mass="71357">MDKLYQPSSKSPRSASYRVVCARRSSDGEPLRAVSTRCVRAGHAAPFSPQPRSENVDTKQSSEKRFALLIDADNVSAKYIKPIIDELSKYGTVTYKRIYGDWTLTLHAKWKDALLENSITPIQQFGYTQGKNATDSAMIIDAMDILYTRSVEGFCIVSSDSDFTRLASRIRESGLTVVGMGEKKTPVPFRKACDIFTTLELLLPASGGKANGRGKGRPERAGQGADGQNGTGPSIEEIEQAVVSIVTDNQNNGKSTGLGEVGSRLLKRHPDFDVRSYGTNQLKKLLDEFESVVVTKDGNSVTVELAEDKASAAASEDARADAPSEDAQGVEGSTAERAAEDSPAPSGAAPAPAAEPRQRSRRSSRRRRDQATASESGSALEAASGMPGDGAGADGASGGRSDEALAAVADRVRSDEAPATESEPAAGQGRDREKAASESAKAAKPRRARSSRGGRTSKGAEADSVGASTEDVRTGEGDRTEPASRPSARKPKGASQSAAGRASRKPDANEFAASSASDAARERTEEADAAAAAAASEPGPLPVPDAAASASGSLGDAEISAPKRASRRKPAARSPKRRPAPGAASPAAPAVDSAKAPKATRPAKVGASETPEQFIRRLVREAGAEGVALSEVGKRVRARFRTFKLRELGYTQLRSYVADLDDVEIEKRGRDFFARLGE</sequence>
<feature type="compositionally biased region" description="Gly residues" evidence="1">
    <location>
        <begin position="387"/>
        <end position="398"/>
    </location>
</feature>
<feature type="domain" description="HTH OST-type" evidence="2">
    <location>
        <begin position="234"/>
        <end position="309"/>
    </location>
</feature>
<feature type="compositionally biased region" description="Low complexity" evidence="1">
    <location>
        <begin position="341"/>
        <end position="355"/>
    </location>
</feature>
<evidence type="ECO:0000259" key="2">
    <source>
        <dbReference type="PROSITE" id="PS51644"/>
    </source>
</evidence>
<name>A0A2K2U833_9ACTN</name>
<dbReference type="InterPro" id="IPR025605">
    <property type="entry name" value="OST-HTH/LOTUS_dom"/>
</dbReference>
<dbReference type="Pfam" id="PF12872">
    <property type="entry name" value="OST-HTH"/>
    <property type="match status" value="2"/>
</dbReference>
<evidence type="ECO:0000313" key="4">
    <source>
        <dbReference type="Proteomes" id="UP000236488"/>
    </source>
</evidence>
<keyword evidence="4" id="KW-1185">Reference proteome</keyword>
<dbReference type="Proteomes" id="UP000236488">
    <property type="component" value="Unassembled WGS sequence"/>
</dbReference>
<proteinExistence type="predicted"/>
<feature type="compositionally biased region" description="Low complexity" evidence="1">
    <location>
        <begin position="580"/>
        <end position="599"/>
    </location>
</feature>
<dbReference type="Gene3D" id="3.30.420.610">
    <property type="entry name" value="LOTUS domain-like"/>
    <property type="match status" value="1"/>
</dbReference>
<organism evidence="3 4">
    <name type="scientific">Rubneribacter badeniensis</name>
    <dbReference type="NCBI Taxonomy" id="2070688"/>
    <lineage>
        <taxon>Bacteria</taxon>
        <taxon>Bacillati</taxon>
        <taxon>Actinomycetota</taxon>
        <taxon>Coriobacteriia</taxon>
        <taxon>Eggerthellales</taxon>
        <taxon>Eggerthellaceae</taxon>
        <taxon>Rubneribacter</taxon>
    </lineage>
</organism>
<feature type="compositionally biased region" description="Basic residues" evidence="1">
    <location>
        <begin position="564"/>
        <end position="579"/>
    </location>
</feature>
<evidence type="ECO:0000313" key="3">
    <source>
        <dbReference type="EMBL" id="PNV66358.1"/>
    </source>
</evidence>
<dbReference type="PROSITE" id="PS51644">
    <property type="entry name" value="HTH_OST"/>
    <property type="match status" value="2"/>
</dbReference>
<accession>A0A2K2U833</accession>
<feature type="compositionally biased region" description="Basic and acidic residues" evidence="1">
    <location>
        <begin position="470"/>
        <end position="482"/>
    </location>
</feature>
<feature type="domain" description="HTH OST-type" evidence="2">
    <location>
        <begin position="607"/>
        <end position="678"/>
    </location>
</feature>
<feature type="compositionally biased region" description="Basic residues" evidence="1">
    <location>
        <begin position="359"/>
        <end position="368"/>
    </location>
</feature>
<feature type="region of interest" description="Disordered" evidence="1">
    <location>
        <begin position="312"/>
        <end position="611"/>
    </location>
</feature>
<dbReference type="PANTHER" id="PTHR35811">
    <property type="entry name" value="SLR1870 PROTEIN"/>
    <property type="match status" value="1"/>
</dbReference>
<protein>
    <recommendedName>
        <fullName evidence="2">HTH OST-type domain-containing protein</fullName>
    </recommendedName>
</protein>
<dbReference type="CDD" id="cd11297">
    <property type="entry name" value="PIN_LabA-like_N_1"/>
    <property type="match status" value="1"/>
</dbReference>
<dbReference type="PANTHER" id="PTHR35811:SF1">
    <property type="entry name" value="HTH OST-TYPE DOMAIN-CONTAINING PROTEIN"/>
    <property type="match status" value="1"/>
</dbReference>
<comment type="caution">
    <text evidence="3">The sequence shown here is derived from an EMBL/GenBank/DDBJ whole genome shotgun (WGS) entry which is preliminary data.</text>
</comment>